<evidence type="ECO:0000256" key="2">
    <source>
        <dbReference type="ARBA" id="ARBA00000909"/>
    </source>
</evidence>
<dbReference type="PANTHER" id="PTHR13232:SF10">
    <property type="entry name" value="NAD(P)H-HYDRATE EPIMERASE"/>
    <property type="match status" value="1"/>
</dbReference>
<dbReference type="HAMAP" id="MF_01966">
    <property type="entry name" value="NADHX_epimerase"/>
    <property type="match status" value="1"/>
</dbReference>
<reference evidence="13 14" key="1">
    <citation type="submission" date="2019-02" db="EMBL/GenBank/DDBJ databases">
        <title>Deep-cultivation of Planctomycetes and their phenomic and genomic characterization uncovers novel biology.</title>
        <authorList>
            <person name="Wiegand S."/>
            <person name="Jogler M."/>
            <person name="Boedeker C."/>
            <person name="Pinto D."/>
            <person name="Vollmers J."/>
            <person name="Rivas-Marin E."/>
            <person name="Kohn T."/>
            <person name="Peeters S.H."/>
            <person name="Heuer A."/>
            <person name="Rast P."/>
            <person name="Oberbeckmann S."/>
            <person name="Bunk B."/>
            <person name="Jeske O."/>
            <person name="Meyerdierks A."/>
            <person name="Storesund J.E."/>
            <person name="Kallscheuer N."/>
            <person name="Luecker S."/>
            <person name="Lage O.M."/>
            <person name="Pohl T."/>
            <person name="Merkel B.J."/>
            <person name="Hornburger P."/>
            <person name="Mueller R.-W."/>
            <person name="Bruemmer F."/>
            <person name="Labrenz M."/>
            <person name="Spormann A.M."/>
            <person name="Op den Camp H."/>
            <person name="Overmann J."/>
            <person name="Amann R."/>
            <person name="Jetten M.S.M."/>
            <person name="Mascher T."/>
            <person name="Medema M.H."/>
            <person name="Devos D.P."/>
            <person name="Kaster A.-K."/>
            <person name="Ovreas L."/>
            <person name="Rohde M."/>
            <person name="Galperin M.Y."/>
            <person name="Jogler C."/>
        </authorList>
    </citation>
    <scope>NUCLEOTIDE SEQUENCE [LARGE SCALE GENOMIC DNA]</scope>
    <source>
        <strain evidence="13 14">I41</strain>
    </source>
</reference>
<evidence type="ECO:0000313" key="13">
    <source>
        <dbReference type="EMBL" id="QDT75279.1"/>
    </source>
</evidence>
<evidence type="ECO:0000256" key="1">
    <source>
        <dbReference type="ARBA" id="ARBA00000013"/>
    </source>
</evidence>
<dbReference type="NCBIfam" id="TIGR00197">
    <property type="entry name" value="yjeF_nterm"/>
    <property type="match status" value="1"/>
</dbReference>
<dbReference type="PANTHER" id="PTHR13232">
    <property type="entry name" value="NAD(P)H-HYDRATE EPIMERASE"/>
    <property type="match status" value="1"/>
</dbReference>
<evidence type="ECO:0000256" key="8">
    <source>
        <dbReference type="ARBA" id="ARBA00023027"/>
    </source>
</evidence>
<dbReference type="Gene3D" id="3.40.50.10260">
    <property type="entry name" value="YjeF N-terminal domain"/>
    <property type="match status" value="1"/>
</dbReference>
<evidence type="ECO:0000256" key="6">
    <source>
        <dbReference type="ARBA" id="ARBA00022857"/>
    </source>
</evidence>
<dbReference type="InterPro" id="IPR004443">
    <property type="entry name" value="YjeF_N_dom"/>
</dbReference>
<organism evidence="13 14">
    <name type="scientific">Lacipirellula limnantheis</name>
    <dbReference type="NCBI Taxonomy" id="2528024"/>
    <lineage>
        <taxon>Bacteria</taxon>
        <taxon>Pseudomonadati</taxon>
        <taxon>Planctomycetota</taxon>
        <taxon>Planctomycetia</taxon>
        <taxon>Pirellulales</taxon>
        <taxon>Lacipirellulaceae</taxon>
        <taxon>Lacipirellula</taxon>
    </lineage>
</organism>
<comment type="similarity">
    <text evidence="10">Belongs to the NnrE/AIBP family.</text>
</comment>
<dbReference type="Proteomes" id="UP000317909">
    <property type="component" value="Chromosome"/>
</dbReference>
<dbReference type="RefSeq" id="WP_145434953.1">
    <property type="nucleotide sequence ID" value="NZ_CP036339.1"/>
</dbReference>
<comment type="function">
    <text evidence="10">Catalyzes the epimerization of the S- and R-forms of NAD(P)HX, a damaged form of NAD(P)H that is a result of enzymatic or heat-dependent hydration. This is a prerequisite for the S-specific NAD(P)H-hydrate dehydratase to allow the repair of both epimers of NAD(P)HX.</text>
</comment>
<dbReference type="KEGG" id="llh:I41_44890"/>
<feature type="binding site" evidence="10">
    <location>
        <position position="174"/>
    </location>
    <ligand>
        <name>K(+)</name>
        <dbReference type="ChEBI" id="CHEBI:29103"/>
    </ligand>
</feature>
<keyword evidence="9 10" id="KW-0413">Isomerase</keyword>
<keyword evidence="5 10" id="KW-0547">Nucleotide-binding</keyword>
<dbReference type="GO" id="GO:0046872">
    <property type="term" value="F:metal ion binding"/>
    <property type="evidence" value="ECO:0007669"/>
    <property type="project" value="UniProtKB-KW"/>
</dbReference>
<dbReference type="GO" id="GO:0052856">
    <property type="term" value="F:NAD(P)HX epimerase activity"/>
    <property type="evidence" value="ECO:0007669"/>
    <property type="project" value="UniProtKB-UniRule"/>
</dbReference>
<dbReference type="Pfam" id="PF03853">
    <property type="entry name" value="YjeF_N"/>
    <property type="match status" value="1"/>
</dbReference>
<protein>
    <recommendedName>
        <fullName evidence="3 10">NAD(P)H-hydrate epimerase</fullName>
        <ecNumber evidence="3 10">5.1.99.6</ecNumber>
    </recommendedName>
    <alternativeName>
        <fullName evidence="10">NAD(P)HX epimerase</fullName>
    </alternativeName>
</protein>
<feature type="binding site" evidence="10">
    <location>
        <position position="207"/>
    </location>
    <ligand>
        <name>(6S)-NADPHX</name>
        <dbReference type="ChEBI" id="CHEBI:64076"/>
    </ligand>
</feature>
<keyword evidence="6 10" id="KW-0521">NADP</keyword>
<feature type="binding site" evidence="10">
    <location>
        <position position="210"/>
    </location>
    <ligand>
        <name>K(+)</name>
        <dbReference type="ChEBI" id="CHEBI:29103"/>
    </ligand>
</feature>
<dbReference type="SUPFAM" id="SSF64153">
    <property type="entry name" value="YjeF N-terminal domain-like"/>
    <property type="match status" value="1"/>
</dbReference>
<keyword evidence="8 10" id="KW-0520">NAD</keyword>
<evidence type="ECO:0000256" key="9">
    <source>
        <dbReference type="ARBA" id="ARBA00023235"/>
    </source>
</evidence>
<evidence type="ECO:0000256" key="5">
    <source>
        <dbReference type="ARBA" id="ARBA00022741"/>
    </source>
</evidence>
<evidence type="ECO:0000256" key="7">
    <source>
        <dbReference type="ARBA" id="ARBA00022958"/>
    </source>
</evidence>
<dbReference type="AlphaFoldDB" id="A0A517U3S9"/>
<evidence type="ECO:0000256" key="3">
    <source>
        <dbReference type="ARBA" id="ARBA00012228"/>
    </source>
</evidence>
<comment type="caution">
    <text evidence="10">Lacks conserved residue(s) required for the propagation of feature annotation.</text>
</comment>
<proteinExistence type="inferred from homology"/>
<comment type="catalytic activity">
    <reaction evidence="2 10">
        <text>(6R)-NADPHX = (6S)-NADPHX</text>
        <dbReference type="Rhea" id="RHEA:32227"/>
        <dbReference type="ChEBI" id="CHEBI:64076"/>
        <dbReference type="ChEBI" id="CHEBI:64077"/>
        <dbReference type="EC" id="5.1.99.6"/>
    </reaction>
</comment>
<keyword evidence="7 10" id="KW-0630">Potassium</keyword>
<comment type="catalytic activity">
    <reaction evidence="1 10">
        <text>(6R)-NADHX = (6S)-NADHX</text>
        <dbReference type="Rhea" id="RHEA:32215"/>
        <dbReference type="ChEBI" id="CHEBI:64074"/>
        <dbReference type="ChEBI" id="CHEBI:64075"/>
        <dbReference type="EC" id="5.1.99.6"/>
    </reaction>
</comment>
<feature type="binding site" evidence="10">
    <location>
        <begin position="178"/>
        <end position="184"/>
    </location>
    <ligand>
        <name>(6S)-NADPHX</name>
        <dbReference type="ChEBI" id="CHEBI:64076"/>
    </ligand>
</feature>
<sequence length="269" mass="28068">MAPPVLTRHQVRCVDALAIERYGMTGLVLMENAGRGAVDALLAFDPSLLDENSSPLAGPPRGPGGGAERLATANPEGVALRLAESRQRHAASQVVILCGKGNNAGDGFVMARHLEIRGVATRVLLLASPDELTGDAKANFAILQHTDVPIVDVSRGPLESPLNQHAAGAAWLVDALLGTGAAGEPREPFATAIRWMNAQPARRLAVDLPSGLDCDTGQPSPATVQSDLTTTFVAAKPGFLLPQAKPYVGELRVIDIGVPPRLVREAAAV</sequence>
<dbReference type="OrthoDB" id="9806925at2"/>
<feature type="binding site" evidence="10">
    <location>
        <position position="103"/>
    </location>
    <ligand>
        <name>K(+)</name>
        <dbReference type="ChEBI" id="CHEBI:29103"/>
    </ligand>
</feature>
<dbReference type="EC" id="5.1.99.6" evidence="3 10"/>
<dbReference type="GO" id="GO:0000166">
    <property type="term" value="F:nucleotide binding"/>
    <property type="evidence" value="ECO:0007669"/>
    <property type="project" value="UniProtKB-KW"/>
</dbReference>
<comment type="cofactor">
    <cofactor evidence="10">
        <name>K(+)</name>
        <dbReference type="ChEBI" id="CHEBI:29103"/>
    </cofactor>
    <text evidence="10">Binds 1 potassium ion per subunit.</text>
</comment>
<dbReference type="EMBL" id="CP036339">
    <property type="protein sequence ID" value="QDT75279.1"/>
    <property type="molecule type" value="Genomic_DNA"/>
</dbReference>
<dbReference type="InterPro" id="IPR032976">
    <property type="entry name" value="YJEFN_prot_NAXE-like"/>
</dbReference>
<dbReference type="InterPro" id="IPR036652">
    <property type="entry name" value="YjeF_N_dom_sf"/>
</dbReference>
<evidence type="ECO:0000259" key="12">
    <source>
        <dbReference type="PROSITE" id="PS51385"/>
    </source>
</evidence>
<accession>A0A517U3S9</accession>
<keyword evidence="4 10" id="KW-0479">Metal-binding</keyword>
<feature type="region of interest" description="Disordered" evidence="11">
    <location>
        <begin position="52"/>
        <end position="71"/>
    </location>
</feature>
<evidence type="ECO:0000256" key="4">
    <source>
        <dbReference type="ARBA" id="ARBA00022723"/>
    </source>
</evidence>
<gene>
    <name evidence="13" type="primary">nnr_1</name>
    <name evidence="10" type="synonym">nnrE</name>
    <name evidence="13" type="ORF">I41_44890</name>
</gene>
<name>A0A517U3S9_9BACT</name>
<keyword evidence="14" id="KW-1185">Reference proteome</keyword>
<feature type="domain" description="YjeF N-terminal" evidence="12">
    <location>
        <begin position="11"/>
        <end position="264"/>
    </location>
</feature>
<evidence type="ECO:0000256" key="10">
    <source>
        <dbReference type="HAMAP-Rule" id="MF_01966"/>
    </source>
</evidence>
<dbReference type="PROSITE" id="PS51385">
    <property type="entry name" value="YJEF_N"/>
    <property type="match status" value="1"/>
</dbReference>
<evidence type="ECO:0000256" key="11">
    <source>
        <dbReference type="SAM" id="MobiDB-lite"/>
    </source>
</evidence>
<evidence type="ECO:0000313" key="14">
    <source>
        <dbReference type="Proteomes" id="UP000317909"/>
    </source>
</evidence>